<evidence type="ECO:0000313" key="4">
    <source>
        <dbReference type="Proteomes" id="UP000732399"/>
    </source>
</evidence>
<evidence type="ECO:0000313" key="3">
    <source>
        <dbReference type="EMBL" id="NJR79309.1"/>
    </source>
</evidence>
<comment type="caution">
    <text evidence="3">The sequence shown here is derived from an EMBL/GenBank/DDBJ whole genome shotgun (WGS) entry which is preliminary data.</text>
</comment>
<feature type="compositionally biased region" description="Basic and acidic residues" evidence="1">
    <location>
        <begin position="114"/>
        <end position="130"/>
    </location>
</feature>
<evidence type="ECO:0000256" key="1">
    <source>
        <dbReference type="SAM" id="MobiDB-lite"/>
    </source>
</evidence>
<feature type="compositionally biased region" description="Basic and acidic residues" evidence="1">
    <location>
        <begin position="64"/>
        <end position="82"/>
    </location>
</feature>
<organism evidence="3 4">
    <name type="scientific">Sphingomonas corticis</name>
    <dbReference type="NCBI Taxonomy" id="2722791"/>
    <lineage>
        <taxon>Bacteria</taxon>
        <taxon>Pseudomonadati</taxon>
        <taxon>Pseudomonadota</taxon>
        <taxon>Alphaproteobacteria</taxon>
        <taxon>Sphingomonadales</taxon>
        <taxon>Sphingomonadaceae</taxon>
        <taxon>Sphingomonas</taxon>
    </lineage>
</organism>
<dbReference type="EMBL" id="JAAVJH010000006">
    <property type="protein sequence ID" value="NJR79309.1"/>
    <property type="molecule type" value="Genomic_DNA"/>
</dbReference>
<feature type="compositionally biased region" description="Basic and acidic residues" evidence="1">
    <location>
        <begin position="92"/>
        <end position="104"/>
    </location>
</feature>
<feature type="compositionally biased region" description="Basic and acidic residues" evidence="1">
    <location>
        <begin position="136"/>
        <end position="157"/>
    </location>
</feature>
<accession>A0ABX1CN04</accession>
<dbReference type="Pfam" id="PF11776">
    <property type="entry name" value="RcnB"/>
    <property type="match status" value="1"/>
</dbReference>
<evidence type="ECO:0000256" key="2">
    <source>
        <dbReference type="SAM" id="SignalP"/>
    </source>
</evidence>
<gene>
    <name evidence="3" type="ORF">HBH26_12010</name>
</gene>
<keyword evidence="4" id="KW-1185">Reference proteome</keyword>
<protein>
    <submittedName>
        <fullName evidence="3">RcnB family protein</fullName>
    </submittedName>
</protein>
<feature type="region of interest" description="Disordered" evidence="1">
    <location>
        <begin position="33"/>
        <end position="178"/>
    </location>
</feature>
<dbReference type="InterPro" id="IPR024572">
    <property type="entry name" value="RcnB"/>
</dbReference>
<feature type="chain" id="PRO_5046364364" evidence="2">
    <location>
        <begin position="22"/>
        <end position="302"/>
    </location>
</feature>
<sequence>MKAVLAALASAAAVIPAAAMAQDTSLREAFRQRMEARGVRSGGGERGPAVQARADGQASGGWQRPERPERAERPERRERRDVVAPSGGWQRPVRDGRPDERRVDAPAGGWQRPDAPRPDPRTSADPRDGRPLWTERNFRGRPDREQARRDRDRDWRRANNGRNGGWNGDWDGAWNGGSNPGWNGDRRDWSWNDRDDRRPSWNRDWRRDSRYDWNRYRTANRAAYRLPRYYAPYGWNQGYRRFSIGVTLSSLLFAQNYWLDDPYSYRLPEPYGPYRWVRYYDDALLVDVYTGQVVDAEYGFFF</sequence>
<reference evidence="3 4" key="1">
    <citation type="submission" date="2020-03" db="EMBL/GenBank/DDBJ databases">
        <authorList>
            <person name="Wang L."/>
            <person name="He N."/>
            <person name="Li Y."/>
            <person name="Fang Y."/>
            <person name="Zhang F."/>
        </authorList>
    </citation>
    <scope>NUCLEOTIDE SEQUENCE [LARGE SCALE GENOMIC DNA]</scope>
    <source>
        <strain evidence="3 4">36D10-4-7</strain>
    </source>
</reference>
<keyword evidence="2" id="KW-0732">Signal</keyword>
<dbReference type="Gene3D" id="3.10.450.160">
    <property type="entry name" value="inner membrane protein cigr"/>
    <property type="match status" value="1"/>
</dbReference>
<proteinExistence type="predicted"/>
<dbReference type="Proteomes" id="UP000732399">
    <property type="component" value="Unassembled WGS sequence"/>
</dbReference>
<feature type="signal peptide" evidence="2">
    <location>
        <begin position="1"/>
        <end position="21"/>
    </location>
</feature>
<name>A0ABX1CN04_9SPHN</name>